<feature type="transmembrane region" description="Helical" evidence="6">
    <location>
        <begin position="128"/>
        <end position="145"/>
    </location>
</feature>
<feature type="transmembrane region" description="Helical" evidence="6">
    <location>
        <begin position="20"/>
        <end position="41"/>
    </location>
</feature>
<evidence type="ECO:0000256" key="6">
    <source>
        <dbReference type="SAM" id="Phobius"/>
    </source>
</evidence>
<keyword evidence="4 6" id="KW-1133">Transmembrane helix</keyword>
<accession>A0ABU1MRR9</accession>
<dbReference type="Gene3D" id="1.20.1740.10">
    <property type="entry name" value="Amino acid/polyamine transporter I"/>
    <property type="match status" value="1"/>
</dbReference>
<keyword evidence="2" id="KW-1003">Cell membrane</keyword>
<evidence type="ECO:0000313" key="8">
    <source>
        <dbReference type="Proteomes" id="UP001184150"/>
    </source>
</evidence>
<feature type="transmembrane region" description="Helical" evidence="6">
    <location>
        <begin position="90"/>
        <end position="116"/>
    </location>
</feature>
<dbReference type="InterPro" id="IPR002293">
    <property type="entry name" value="AA/rel_permease1"/>
</dbReference>
<evidence type="ECO:0000256" key="4">
    <source>
        <dbReference type="ARBA" id="ARBA00022989"/>
    </source>
</evidence>
<dbReference type="Pfam" id="PF13520">
    <property type="entry name" value="AA_permease_2"/>
    <property type="match status" value="1"/>
</dbReference>
<dbReference type="PANTHER" id="PTHR42770">
    <property type="entry name" value="AMINO ACID TRANSPORTER-RELATED"/>
    <property type="match status" value="1"/>
</dbReference>
<comment type="caution">
    <text evidence="7">The sequence shown here is derived from an EMBL/GenBank/DDBJ whole genome shotgun (WGS) entry which is preliminary data.</text>
</comment>
<organism evidence="7 8">
    <name type="scientific">Novosphingobium capsulatum</name>
    <dbReference type="NCBI Taxonomy" id="13688"/>
    <lineage>
        <taxon>Bacteria</taxon>
        <taxon>Pseudomonadati</taxon>
        <taxon>Pseudomonadota</taxon>
        <taxon>Alphaproteobacteria</taxon>
        <taxon>Sphingomonadales</taxon>
        <taxon>Sphingomonadaceae</taxon>
        <taxon>Novosphingobium</taxon>
    </lineage>
</organism>
<feature type="transmembrane region" description="Helical" evidence="6">
    <location>
        <begin position="328"/>
        <end position="347"/>
    </location>
</feature>
<dbReference type="InterPro" id="IPR050367">
    <property type="entry name" value="APC_superfamily"/>
</dbReference>
<dbReference type="PIRSF" id="PIRSF006060">
    <property type="entry name" value="AA_transporter"/>
    <property type="match status" value="1"/>
</dbReference>
<name>A0ABU1MRR9_9SPHN</name>
<feature type="transmembrane region" description="Helical" evidence="6">
    <location>
        <begin position="196"/>
        <end position="216"/>
    </location>
</feature>
<feature type="transmembrane region" description="Helical" evidence="6">
    <location>
        <begin position="228"/>
        <end position="250"/>
    </location>
</feature>
<comment type="subcellular location">
    <subcellularLocation>
        <location evidence="1">Cell membrane</location>
        <topology evidence="1">Multi-pass membrane protein</topology>
    </subcellularLocation>
</comment>
<gene>
    <name evidence="7" type="ORF">J2792_003427</name>
</gene>
<proteinExistence type="predicted"/>
<evidence type="ECO:0000256" key="1">
    <source>
        <dbReference type="ARBA" id="ARBA00004651"/>
    </source>
</evidence>
<dbReference type="Proteomes" id="UP001184150">
    <property type="component" value="Unassembled WGS sequence"/>
</dbReference>
<feature type="transmembrane region" description="Helical" evidence="6">
    <location>
        <begin position="384"/>
        <end position="402"/>
    </location>
</feature>
<dbReference type="RefSeq" id="WP_309806061.1">
    <property type="nucleotide sequence ID" value="NZ_JAVDRD010000010.1"/>
</dbReference>
<feature type="transmembrane region" description="Helical" evidence="6">
    <location>
        <begin position="353"/>
        <end position="377"/>
    </location>
</feature>
<protein>
    <submittedName>
        <fullName evidence="7">Amino acid transporter</fullName>
    </submittedName>
</protein>
<evidence type="ECO:0000256" key="3">
    <source>
        <dbReference type="ARBA" id="ARBA00022692"/>
    </source>
</evidence>
<dbReference type="PANTHER" id="PTHR42770:SF16">
    <property type="entry name" value="AMINO ACID PERMEASE"/>
    <property type="match status" value="1"/>
</dbReference>
<feature type="transmembrane region" description="Helical" evidence="6">
    <location>
        <begin position="157"/>
        <end position="176"/>
    </location>
</feature>
<keyword evidence="3 6" id="KW-0812">Transmembrane</keyword>
<evidence type="ECO:0000313" key="7">
    <source>
        <dbReference type="EMBL" id="MDR6512542.1"/>
    </source>
</evidence>
<keyword evidence="8" id="KW-1185">Reference proteome</keyword>
<evidence type="ECO:0000256" key="5">
    <source>
        <dbReference type="ARBA" id="ARBA00023136"/>
    </source>
</evidence>
<reference evidence="7 8" key="1">
    <citation type="submission" date="2023-07" db="EMBL/GenBank/DDBJ databases">
        <title>Sorghum-associated microbial communities from plants grown in Nebraska, USA.</title>
        <authorList>
            <person name="Schachtman D."/>
        </authorList>
    </citation>
    <scope>NUCLEOTIDE SEQUENCE [LARGE SCALE GENOMIC DNA]</scope>
    <source>
        <strain evidence="7 8">DS1027</strain>
    </source>
</reference>
<feature type="transmembrane region" description="Helical" evidence="6">
    <location>
        <begin position="282"/>
        <end position="307"/>
    </location>
</feature>
<feature type="transmembrane region" description="Helical" evidence="6">
    <location>
        <begin position="47"/>
        <end position="69"/>
    </location>
</feature>
<evidence type="ECO:0000256" key="2">
    <source>
        <dbReference type="ARBA" id="ARBA00022475"/>
    </source>
</evidence>
<keyword evidence="5 6" id="KW-0472">Membrane</keyword>
<sequence length="443" mass="46498">MADGAGTGAGLQGRLGFWHLIGYGLALIAPSAPLNTLGVVWGKAHGLIALSYLLGGLCMAFTATSYAVMVREVRNAGSLYGFARAALGPFAGFMGGWMILLDYLLIPSLVYVIMAVALGQLMPGVDRAVWIVALLAFTTVVNWFGIRSTSVFNAVSVISQIAITVLLVGAGIVFLGPEQAFSPAPVWADPLPWRGVLAGTSVCVLSFLGFDAVSTLAEDTADRSGRTLGRAILAVLALATVFFGLSTWVLGNAMVGRHFASLEAAHYDVAGMLLGGWARPALAWFTALMVGFTNALPMQVGVARVLYAMGRDGQVPGAFARLHPRHNTPWVAMLATTGLSLVVALAFRDALDFLATLVNFGALTGFALLHVCVFVHFRKSARRNLALHVVSPVVGLAVIAAILTGMGAWALLLGCGWLVLGLAWWQGAARHAPPPASDLAYSV</sequence>
<dbReference type="EMBL" id="JAVDRD010000010">
    <property type="protein sequence ID" value="MDR6512542.1"/>
    <property type="molecule type" value="Genomic_DNA"/>
</dbReference>